<keyword evidence="2" id="KW-1185">Reference proteome</keyword>
<dbReference type="Proteomes" id="UP000499080">
    <property type="component" value="Unassembled WGS sequence"/>
</dbReference>
<name>A0A4Y2G831_ARAVE</name>
<sequence length="134" mass="15245">MGSIANFFSNSNVMKDNENYLMLCESLKSPKVKLYCVFVMVILPTFTKVNVALQKDQPCIHTLHDDLMNLYYKLLVRFIKSAAIIKPKYLFNINFQKAKNKKSDDSLVIGSSAGVLLQDSNLSLEDKRKALFIC</sequence>
<evidence type="ECO:0000313" key="1">
    <source>
        <dbReference type="EMBL" id="GBM49511.1"/>
    </source>
</evidence>
<comment type="caution">
    <text evidence="1">The sequence shown here is derived from an EMBL/GenBank/DDBJ whole genome shotgun (WGS) entry which is preliminary data.</text>
</comment>
<organism evidence="1 2">
    <name type="scientific">Araneus ventricosus</name>
    <name type="common">Orbweaver spider</name>
    <name type="synonym">Epeira ventricosa</name>
    <dbReference type="NCBI Taxonomy" id="182803"/>
    <lineage>
        <taxon>Eukaryota</taxon>
        <taxon>Metazoa</taxon>
        <taxon>Ecdysozoa</taxon>
        <taxon>Arthropoda</taxon>
        <taxon>Chelicerata</taxon>
        <taxon>Arachnida</taxon>
        <taxon>Araneae</taxon>
        <taxon>Araneomorphae</taxon>
        <taxon>Entelegynae</taxon>
        <taxon>Araneoidea</taxon>
        <taxon>Araneidae</taxon>
        <taxon>Araneus</taxon>
    </lineage>
</organism>
<dbReference type="OrthoDB" id="6506642at2759"/>
<evidence type="ECO:0000313" key="2">
    <source>
        <dbReference type="Proteomes" id="UP000499080"/>
    </source>
</evidence>
<dbReference type="EMBL" id="BGPR01001260">
    <property type="protein sequence ID" value="GBM49511.1"/>
    <property type="molecule type" value="Genomic_DNA"/>
</dbReference>
<dbReference type="AlphaFoldDB" id="A0A4Y2G831"/>
<protein>
    <submittedName>
        <fullName evidence="1">Uncharacterized protein</fullName>
    </submittedName>
</protein>
<reference evidence="1 2" key="1">
    <citation type="journal article" date="2019" name="Sci. Rep.">
        <title>Orb-weaving spider Araneus ventricosus genome elucidates the spidroin gene catalogue.</title>
        <authorList>
            <person name="Kono N."/>
            <person name="Nakamura H."/>
            <person name="Ohtoshi R."/>
            <person name="Moran D.A.P."/>
            <person name="Shinohara A."/>
            <person name="Yoshida Y."/>
            <person name="Fujiwara M."/>
            <person name="Mori M."/>
            <person name="Tomita M."/>
            <person name="Arakawa K."/>
        </authorList>
    </citation>
    <scope>NUCLEOTIDE SEQUENCE [LARGE SCALE GENOMIC DNA]</scope>
</reference>
<proteinExistence type="predicted"/>
<gene>
    <name evidence="1" type="ORF">AVEN_85960_1</name>
</gene>
<accession>A0A4Y2G831</accession>